<feature type="active site" description="Proton donor" evidence="1">
    <location>
        <position position="193"/>
    </location>
</feature>
<feature type="active site" description="Proton acceptor" evidence="1">
    <location>
        <position position="353"/>
    </location>
</feature>
<dbReference type="SUPFAM" id="SSF51989">
    <property type="entry name" value="Glycosyl hydrolases family 6, cellulases"/>
    <property type="match status" value="1"/>
</dbReference>
<dbReference type="Pfam" id="PF01341">
    <property type="entry name" value="Glyco_hydro_6"/>
    <property type="match status" value="1"/>
</dbReference>
<dbReference type="STRING" id="521097.Coch_2132"/>
<keyword evidence="2 4" id="KW-0378">Hydrolase</keyword>
<dbReference type="InterPro" id="IPR016288">
    <property type="entry name" value="Beta_cellobiohydrolase"/>
</dbReference>
<proteinExistence type="inferred from homology"/>
<dbReference type="GO" id="GO:0004553">
    <property type="term" value="F:hydrolase activity, hydrolyzing O-glycosyl compounds"/>
    <property type="evidence" value="ECO:0007669"/>
    <property type="project" value="InterPro"/>
</dbReference>
<dbReference type="HOGENOM" id="CLU_015488_2_1_10"/>
<dbReference type="eggNOG" id="COG5297">
    <property type="taxonomic scope" value="Bacteria"/>
</dbReference>
<dbReference type="AlphaFoldDB" id="C7M3Q0"/>
<dbReference type="Gene3D" id="3.20.20.40">
    <property type="entry name" value="1, 4-beta cellobiohydrolase"/>
    <property type="match status" value="1"/>
</dbReference>
<evidence type="ECO:0000256" key="1">
    <source>
        <dbReference type="PIRSR" id="PIRSR001100-1"/>
    </source>
</evidence>
<dbReference type="GO" id="GO:0030245">
    <property type="term" value="P:cellulose catabolic process"/>
    <property type="evidence" value="ECO:0007669"/>
    <property type="project" value="UniProtKB-KW"/>
</dbReference>
<gene>
    <name evidence="4" type="ordered locus">Coch_2132</name>
</gene>
<dbReference type="CAZy" id="GH6">
    <property type="family name" value="Glycoside Hydrolase Family 6"/>
</dbReference>
<feature type="signal peptide" evidence="2">
    <location>
        <begin position="1"/>
        <end position="20"/>
    </location>
</feature>
<dbReference type="PANTHER" id="PTHR34876">
    <property type="match status" value="1"/>
</dbReference>
<feature type="region of interest" description="Disordered" evidence="3">
    <location>
        <begin position="22"/>
        <end position="68"/>
    </location>
</feature>
<keyword evidence="5" id="KW-1185">Reference proteome</keyword>
<reference evidence="4 5" key="1">
    <citation type="journal article" date="2009" name="Stand. Genomic Sci.">
        <title>Complete genome sequence of Capnocytophaga ochracea type strain (VPI 2845).</title>
        <authorList>
            <person name="Mavrommatis K."/>
            <person name="Gronow S."/>
            <person name="Saunders E."/>
            <person name="Land M."/>
            <person name="Lapidus A."/>
            <person name="Copeland A."/>
            <person name="Glavina Del Rio T."/>
            <person name="Nolan M."/>
            <person name="Lucas S."/>
            <person name="Chen F."/>
            <person name="Tice H."/>
            <person name="Cheng J.F."/>
            <person name="Bruce D."/>
            <person name="Goodwin L."/>
            <person name="Pitluck S."/>
            <person name="Pati A."/>
            <person name="Ivanova N."/>
            <person name="Chen A."/>
            <person name="Palaniappan K."/>
            <person name="Chain P."/>
            <person name="Hauser L."/>
            <person name="Chang Y.J."/>
            <person name="Jeffries C.D."/>
            <person name="Brettin T."/>
            <person name="Detter J.C."/>
            <person name="Han C."/>
            <person name="Bristow J."/>
            <person name="Goker M."/>
            <person name="Rohde M."/>
            <person name="Eisen J.A."/>
            <person name="Markowitz V."/>
            <person name="Kyrpides N.C."/>
            <person name="Klenk H.P."/>
            <person name="Hugenholtz P."/>
        </authorList>
    </citation>
    <scope>NUCLEOTIDE SEQUENCE [LARGE SCALE GENOMIC DNA]</scope>
    <source>
        <strain evidence="5">ATCC 27872 / DSM 7271 / JCM 12966 / VPI 2845</strain>
    </source>
</reference>
<organism evidence="4 5">
    <name type="scientific">Capnocytophaga ochracea (strain ATCC 27872 / DSM 7271 / CCUG 9716 / JCM 12966 / NCTC 12371 / SS31 / VPI 2845)</name>
    <name type="common">Bacteroides ochraceus</name>
    <dbReference type="NCBI Taxonomy" id="521097"/>
    <lineage>
        <taxon>Bacteria</taxon>
        <taxon>Pseudomonadati</taxon>
        <taxon>Bacteroidota</taxon>
        <taxon>Flavobacteriia</taxon>
        <taxon>Flavobacteriales</taxon>
        <taxon>Flavobacteriaceae</taxon>
        <taxon>Capnocytophaga</taxon>
    </lineage>
</organism>
<keyword evidence="2" id="KW-0624">Polysaccharide degradation</keyword>
<name>C7M3Q0_CAPOD</name>
<keyword evidence="2" id="KW-0136">Cellulose degradation</keyword>
<keyword evidence="2" id="KW-0119">Carbohydrate metabolism</keyword>
<feature type="compositionally biased region" description="Pro residues" evidence="3">
    <location>
        <begin position="49"/>
        <end position="68"/>
    </location>
</feature>
<keyword evidence="2" id="KW-0732">Signal</keyword>
<protein>
    <recommendedName>
        <fullName evidence="2">Glucanase</fullName>
        <ecNumber evidence="2">3.2.1.-</ecNumber>
    </recommendedName>
</protein>
<dbReference type="Proteomes" id="UP000006650">
    <property type="component" value="Chromosome"/>
</dbReference>
<evidence type="ECO:0000256" key="2">
    <source>
        <dbReference type="RuleBase" id="RU361186"/>
    </source>
</evidence>
<keyword evidence="2 4" id="KW-0326">Glycosidase</keyword>
<comment type="similarity">
    <text evidence="2">Belongs to the glycosyl hydrolase family 6.</text>
</comment>
<evidence type="ECO:0000313" key="5">
    <source>
        <dbReference type="Proteomes" id="UP000006650"/>
    </source>
</evidence>
<feature type="chain" id="PRO_5005125720" description="Glucanase" evidence="2">
    <location>
        <begin position="21"/>
        <end position="394"/>
    </location>
</feature>
<dbReference type="EMBL" id="CP001632">
    <property type="protein sequence ID" value="ACU93676.1"/>
    <property type="molecule type" value="Genomic_DNA"/>
</dbReference>
<evidence type="ECO:0000313" key="4">
    <source>
        <dbReference type="EMBL" id="ACU93676.1"/>
    </source>
</evidence>
<dbReference type="PIRSF" id="PIRSF001100">
    <property type="entry name" value="Beta_cellobiohydrolase"/>
    <property type="match status" value="1"/>
</dbReference>
<dbReference type="InterPro" id="IPR036434">
    <property type="entry name" value="Beta_cellobiohydrolase_sf"/>
</dbReference>
<feature type="compositionally biased region" description="Low complexity" evidence="3">
    <location>
        <begin position="28"/>
        <end position="48"/>
    </location>
</feature>
<dbReference type="PRINTS" id="PR00733">
    <property type="entry name" value="GLHYDRLASE6"/>
</dbReference>
<dbReference type="KEGG" id="coc:Coch_2132"/>
<dbReference type="PROSITE" id="PS51257">
    <property type="entry name" value="PROKAR_LIPOPROTEIN"/>
    <property type="match status" value="1"/>
</dbReference>
<sequence length="394" mass="42829">MIMNKLLSLVAFLWVMTACEKSGEESDPSTQTPTTQTSTTQTPTTQTPTTPPITPPVTPPIPPNPPQGKKPVAYDWDFYLEPSRLDVVKNEKNAELKKLYYQVYGTPCGGWYDGGVSPGSGGKEKNDRWLKNFVEGAERARKTPIVVLYGIPNRDCGSFSKGGHPNAASYKEWIDRVSAIIGQRRAVVIIEPDAINYCGHPRGSAKYNERAELLNYAAEKLNKNNPNVVSYIHAGNSDLVTKHPEAVANAIIDGGLKYMRGFALNVSGLGGTAEEQAGAERFVTYLASKGFKDVHYVIDTGRSGINRPKHQNANAPYNSCNNFNAALGPRSTTKTTGAHADAYLWINGGGGSDGECNMGAPAAGKPYPEYTRHLVQNAMRVKSIEILEVPQNLK</sequence>
<dbReference type="PANTHER" id="PTHR34876:SF4">
    <property type="entry name" value="1,4-BETA-D-GLUCAN CELLOBIOHYDROLASE C-RELATED"/>
    <property type="match status" value="1"/>
</dbReference>
<accession>C7M3Q0</accession>
<dbReference type="EC" id="3.2.1.-" evidence="2"/>
<evidence type="ECO:0000256" key="3">
    <source>
        <dbReference type="SAM" id="MobiDB-lite"/>
    </source>
</evidence>